<accession>A0A2L1IWX3</accession>
<feature type="domain" description="Helicase C-terminal" evidence="3">
    <location>
        <begin position="440"/>
        <end position="607"/>
    </location>
</feature>
<dbReference type="InterPro" id="IPR001650">
    <property type="entry name" value="Helicase_C-like"/>
</dbReference>
<keyword evidence="4" id="KW-0067">ATP-binding</keyword>
<dbReference type="InterPro" id="IPR049730">
    <property type="entry name" value="SNF2/RAD54-like_C"/>
</dbReference>
<reference evidence="5" key="1">
    <citation type="submission" date="2018-01" db="EMBL/GenBank/DDBJ databases">
        <authorList>
            <person name="Gaut B.S."/>
            <person name="Morton B.R."/>
            <person name="Clegg M.T."/>
            <person name="Duvall M.R."/>
        </authorList>
    </citation>
    <scope>NUCLEOTIDE SEQUENCE [LARGE SCALE GENOMIC DNA]</scope>
</reference>
<dbReference type="EMBL" id="MG757156">
    <property type="protein sequence ID" value="AVD99689.1"/>
    <property type="molecule type" value="Genomic_DNA"/>
</dbReference>
<dbReference type="PANTHER" id="PTHR45629:SF7">
    <property type="entry name" value="DNA EXCISION REPAIR PROTEIN ERCC-6-RELATED"/>
    <property type="match status" value="1"/>
</dbReference>
<evidence type="ECO:0000256" key="1">
    <source>
        <dbReference type="ARBA" id="ARBA00022801"/>
    </source>
</evidence>
<dbReference type="GO" id="GO:0005524">
    <property type="term" value="F:ATP binding"/>
    <property type="evidence" value="ECO:0007669"/>
    <property type="project" value="InterPro"/>
</dbReference>
<keyword evidence="1" id="KW-0378">Hydrolase</keyword>
<dbReference type="Pfam" id="PF00176">
    <property type="entry name" value="SNF2-rel_dom"/>
    <property type="match status" value="1"/>
</dbReference>
<dbReference type="InterPro" id="IPR014001">
    <property type="entry name" value="Helicase_ATP-bd"/>
</dbReference>
<dbReference type="SMART" id="SM00487">
    <property type="entry name" value="DEXDc"/>
    <property type="match status" value="1"/>
</dbReference>
<evidence type="ECO:0000259" key="3">
    <source>
        <dbReference type="PROSITE" id="PS51194"/>
    </source>
</evidence>
<dbReference type="Pfam" id="PF00271">
    <property type="entry name" value="Helicase_C"/>
    <property type="match status" value="1"/>
</dbReference>
<organism evidence="4 5">
    <name type="scientific">Mycobacterium phage Cuke</name>
    <dbReference type="NCBI Taxonomy" id="2079417"/>
    <lineage>
        <taxon>Viruses</taxon>
        <taxon>Duplodnaviria</taxon>
        <taxon>Heunggongvirae</taxon>
        <taxon>Uroviricota</taxon>
        <taxon>Caudoviricetes</taxon>
        <taxon>Cukevirus</taxon>
        <taxon>Cukevirus cuke</taxon>
    </lineage>
</organism>
<proteinExistence type="predicted"/>
<evidence type="ECO:0000313" key="5">
    <source>
        <dbReference type="Proteomes" id="UP000240246"/>
    </source>
</evidence>
<dbReference type="InterPro" id="IPR050496">
    <property type="entry name" value="SNF2_RAD54_helicase_repair"/>
</dbReference>
<dbReference type="InterPro" id="IPR000330">
    <property type="entry name" value="SNF2_N"/>
</dbReference>
<dbReference type="PROSITE" id="PS51194">
    <property type="entry name" value="HELICASE_CTER"/>
    <property type="match status" value="1"/>
</dbReference>
<name>A0A2L1IWX3_9CAUD</name>
<feature type="domain" description="Helicase ATP-binding" evidence="2">
    <location>
        <begin position="93"/>
        <end position="303"/>
    </location>
</feature>
<dbReference type="Gene3D" id="3.40.50.300">
    <property type="entry name" value="P-loop containing nucleotide triphosphate hydrolases"/>
    <property type="match status" value="1"/>
</dbReference>
<evidence type="ECO:0000259" key="2">
    <source>
        <dbReference type="PROSITE" id="PS51192"/>
    </source>
</evidence>
<sequence>MATETAKLRRVSKTELELTAPNGKTKLYPFSYENALAARELAKGKGWKVSVEPKLKEWIKNEIAKRDWPLEMIPHDSNLGKALAGRSFQREGVEFCVEHRSVLIADEPGLGKTLQSMSAVIESGCTGTILVVAPKTAAYVTWPHELQTWVNEVAPYDEWVIMGGKMTKLERIRAMKRIIQWDMGKGRIGPRQWVIVSPNYLRLKAKLDKNQNFVYDDDRSKIIVPVREAMPALLAIDYAAVIVDEAHQTLSGATGNIKKQSAQRQGLGLLEVKENGLRIAVSGTPFRGKHENLWGTLNWLYPDKYTAYWSWVQKHFATYVDPMTNATTVGELKDETKLAKELQHIMIRRTKQEVAKELPRKRYGGTPLFKGGPIAVWLDMEGQQKKAYKAMVDSAMVELEGGRLMANGVLAEMIRLKQFANSYGFMGGDDEFFPTFPSNKFDWIIDFLADRGIDGKGPGESKVIIASQFTKHIDLFAKRLTEQHKIPVFTLTGKTNEDQRIILQRDFQRGTTDSGEFSPDVFLLNTKAGGVSLTLDAADDVVIIDSTFNPEDQEQVEDRAHRLSRLDHNVTIWNLASTNSIDESILRHTYKMDTSLKKILDGERGVDFAKMLLADAL</sequence>
<evidence type="ECO:0000313" key="4">
    <source>
        <dbReference type="EMBL" id="AVD99689.1"/>
    </source>
</evidence>
<keyword evidence="4" id="KW-0547">Nucleotide-binding</keyword>
<dbReference type="Proteomes" id="UP000240246">
    <property type="component" value="Segment"/>
</dbReference>
<dbReference type="SUPFAM" id="SSF52540">
    <property type="entry name" value="P-loop containing nucleoside triphosphate hydrolases"/>
    <property type="match status" value="2"/>
</dbReference>
<protein>
    <submittedName>
        <fullName evidence="4">DNA helicase</fullName>
    </submittedName>
</protein>
<dbReference type="PROSITE" id="PS51192">
    <property type="entry name" value="HELICASE_ATP_BIND_1"/>
    <property type="match status" value="1"/>
</dbReference>
<dbReference type="Gene3D" id="3.40.50.10810">
    <property type="entry name" value="Tandem AAA-ATPase domain"/>
    <property type="match status" value="1"/>
</dbReference>
<dbReference type="SMART" id="SM00490">
    <property type="entry name" value="HELICc"/>
    <property type="match status" value="1"/>
</dbReference>
<gene>
    <name evidence="4" type="ORF">SEA_CUKE_73</name>
</gene>
<dbReference type="GO" id="GO:0016787">
    <property type="term" value="F:hydrolase activity"/>
    <property type="evidence" value="ECO:0007669"/>
    <property type="project" value="UniProtKB-KW"/>
</dbReference>
<dbReference type="InterPro" id="IPR027417">
    <property type="entry name" value="P-loop_NTPase"/>
</dbReference>
<dbReference type="GO" id="GO:0004386">
    <property type="term" value="F:helicase activity"/>
    <property type="evidence" value="ECO:0007669"/>
    <property type="project" value="UniProtKB-KW"/>
</dbReference>
<dbReference type="CDD" id="cd18793">
    <property type="entry name" value="SF2_C_SNF"/>
    <property type="match status" value="1"/>
</dbReference>
<dbReference type="InterPro" id="IPR038718">
    <property type="entry name" value="SNF2-like_sf"/>
</dbReference>
<keyword evidence="5" id="KW-1185">Reference proteome</keyword>
<keyword evidence="4" id="KW-0347">Helicase</keyword>
<dbReference type="PANTHER" id="PTHR45629">
    <property type="entry name" value="SNF2/RAD54 FAMILY MEMBER"/>
    <property type="match status" value="1"/>
</dbReference>